<protein>
    <submittedName>
        <fullName evidence="1">Uncharacterized protein</fullName>
    </submittedName>
</protein>
<dbReference type="RefSeq" id="WP_353633371.1">
    <property type="nucleotide sequence ID" value="NZ_CP159203.1"/>
</dbReference>
<organism evidence="1">
    <name type="scientific">Halobacterium sp. NMX12-1</name>
    <dbReference type="NCBI Taxonomy" id="3166650"/>
    <lineage>
        <taxon>Archaea</taxon>
        <taxon>Methanobacteriati</taxon>
        <taxon>Methanobacteriota</taxon>
        <taxon>Stenosarchaea group</taxon>
        <taxon>Halobacteria</taxon>
        <taxon>Halobacteriales</taxon>
        <taxon>Halobacteriaceae</taxon>
        <taxon>Halobacterium</taxon>
    </lineage>
</organism>
<dbReference type="KEGG" id="hanx:ABSL23_01215"/>
<sequence length="82" mass="8903">MSTELVVERDKIESLLPLLGAKANADGYIVDSESEEVISGPDGEKLTIDEMGYIGHGSIEPVEDDFSAIVSYLSEDDPRQES</sequence>
<dbReference type="GeneID" id="91107727"/>
<accession>A0AAU8C906</accession>
<evidence type="ECO:0000313" key="1">
    <source>
        <dbReference type="EMBL" id="XCF15256.1"/>
    </source>
</evidence>
<proteinExistence type="predicted"/>
<gene>
    <name evidence="1" type="ORF">ABSL23_01215</name>
</gene>
<geneLocation type="plasmid" evidence="1">
    <name>pNMX12-1_234</name>
</geneLocation>
<reference evidence="1" key="1">
    <citation type="submission" date="2024-06" db="EMBL/GenBank/DDBJ databases">
        <title>Genome Sequence of an extremely halophilic archaeon isolated from Permian era halite, Salado Formation, Carlsbad, New Mexico: Halobacterium sp. strain NMX12-1.</title>
        <authorList>
            <person name="Sotoa L."/>
            <person name="DasSarma P."/>
            <person name="Anton B.P."/>
            <person name="Vincze T."/>
            <person name="Verma I."/>
            <person name="Eralp B."/>
            <person name="Powers D.W."/>
            <person name="Dozier B.L."/>
            <person name="Roberts R.J."/>
            <person name="DasSarma S."/>
        </authorList>
    </citation>
    <scope>NUCLEOTIDE SEQUENCE</scope>
    <source>
        <strain evidence="1">NMX12-1</strain>
        <plasmid evidence="1">pNMX12-1_234</plasmid>
    </source>
</reference>
<name>A0AAU8C906_9EURY</name>
<dbReference type="EMBL" id="CP159203">
    <property type="protein sequence ID" value="XCF15256.1"/>
    <property type="molecule type" value="Genomic_DNA"/>
</dbReference>
<keyword evidence="1" id="KW-0614">Plasmid</keyword>
<dbReference type="AlphaFoldDB" id="A0AAU8C906"/>